<feature type="chain" id="PRO_5045621572" description="Carboxypeptidase regulatory-like domain-containing protein" evidence="2">
    <location>
        <begin position="23"/>
        <end position="335"/>
    </location>
</feature>
<accession>A0ABY4BCU2</accession>
<dbReference type="SUPFAM" id="SSF49452">
    <property type="entry name" value="Starch-binding domain-like"/>
    <property type="match status" value="2"/>
</dbReference>
<evidence type="ECO:0008006" key="5">
    <source>
        <dbReference type="Google" id="ProtNLM"/>
    </source>
</evidence>
<dbReference type="InterPro" id="IPR013784">
    <property type="entry name" value="Carb-bd-like_fold"/>
</dbReference>
<gene>
    <name evidence="3" type="ORF">MTP16_07750</name>
</gene>
<evidence type="ECO:0000313" key="3">
    <source>
        <dbReference type="EMBL" id="UOE35536.1"/>
    </source>
</evidence>
<evidence type="ECO:0000256" key="1">
    <source>
        <dbReference type="SAM" id="MobiDB-lite"/>
    </source>
</evidence>
<sequence>MRNLFSPLLYSLLVGASLTATSCGDKKNDPVVQPPAPATATLSGQVSPAGSITTVTVSNASGPVATATPTSTGAYSFPGLTLGAYTLAYTPAPGYTAPATAAVTLAAGGTAVPTTTVALAPTTATLSGQINPAGAVASVRATNDASGTVYTVTPSSTGAYAFPNLPFGRYTVQLVAASGFNQTISAFSATVVAGGTTVPVFTVSRLPTEALYTLSTGNVVPVYISPQVLGSDRFITFENSTNQRLTLFLQGLTPTVGTVSLTTAANYAQYNGPDFVNYRSNYGSAASGTLTITGVNTISRLYSGNFSFVGGAVNPNVGSPSTRTITNGSFVNISY</sequence>
<name>A0ABY4BCU2_9BACT</name>
<keyword evidence="4" id="KW-1185">Reference proteome</keyword>
<dbReference type="PROSITE" id="PS51257">
    <property type="entry name" value="PROKAR_LIPOPROTEIN"/>
    <property type="match status" value="1"/>
</dbReference>
<evidence type="ECO:0000256" key="2">
    <source>
        <dbReference type="SAM" id="SignalP"/>
    </source>
</evidence>
<proteinExistence type="predicted"/>
<dbReference type="RefSeq" id="WP_243517753.1">
    <property type="nucleotide sequence ID" value="NZ_CP094534.1"/>
</dbReference>
<evidence type="ECO:0000313" key="4">
    <source>
        <dbReference type="Proteomes" id="UP000831390"/>
    </source>
</evidence>
<organism evidence="3 4">
    <name type="scientific">Hymenobacter monticola</name>
    <dbReference type="NCBI Taxonomy" id="1705399"/>
    <lineage>
        <taxon>Bacteria</taxon>
        <taxon>Pseudomonadati</taxon>
        <taxon>Bacteroidota</taxon>
        <taxon>Cytophagia</taxon>
        <taxon>Cytophagales</taxon>
        <taxon>Hymenobacteraceae</taxon>
        <taxon>Hymenobacter</taxon>
    </lineage>
</organism>
<feature type="signal peptide" evidence="2">
    <location>
        <begin position="1"/>
        <end position="22"/>
    </location>
</feature>
<feature type="region of interest" description="Disordered" evidence="1">
    <location>
        <begin position="25"/>
        <end position="45"/>
    </location>
</feature>
<dbReference type="EMBL" id="CP094534">
    <property type="protein sequence ID" value="UOE35536.1"/>
    <property type="molecule type" value="Genomic_DNA"/>
</dbReference>
<protein>
    <recommendedName>
        <fullName evidence="5">Carboxypeptidase regulatory-like domain-containing protein</fullName>
    </recommendedName>
</protein>
<reference evidence="3 4" key="1">
    <citation type="submission" date="2022-03" db="EMBL/GenBank/DDBJ databases">
        <title>Hymenobactersp. isolated from the air.</title>
        <authorList>
            <person name="Won M."/>
            <person name="Kwon S.-W."/>
        </authorList>
    </citation>
    <scope>NUCLEOTIDE SEQUENCE [LARGE SCALE GENOMIC DNA]</scope>
    <source>
        <strain evidence="3 4">KACC 22596</strain>
    </source>
</reference>
<keyword evidence="2" id="KW-0732">Signal</keyword>
<dbReference type="Gene3D" id="2.60.40.1120">
    <property type="entry name" value="Carboxypeptidase-like, regulatory domain"/>
    <property type="match status" value="2"/>
</dbReference>
<dbReference type="Proteomes" id="UP000831390">
    <property type="component" value="Chromosome"/>
</dbReference>